<name>A0ABS1HBT3_9BACL</name>
<protein>
    <submittedName>
        <fullName evidence="8">Diguanylate cyclase</fullName>
    </submittedName>
</protein>
<organism evidence="8 9">
    <name type="scientific">Viridibacillus soli</name>
    <dbReference type="NCBI Taxonomy" id="2798301"/>
    <lineage>
        <taxon>Bacteria</taxon>
        <taxon>Bacillati</taxon>
        <taxon>Bacillota</taxon>
        <taxon>Bacilli</taxon>
        <taxon>Bacillales</taxon>
        <taxon>Caryophanaceae</taxon>
        <taxon>Viridibacillus</taxon>
    </lineage>
</organism>
<dbReference type="InterPro" id="IPR050469">
    <property type="entry name" value="Diguanylate_Cyclase"/>
</dbReference>
<evidence type="ECO:0000256" key="4">
    <source>
        <dbReference type="ARBA" id="ARBA00022989"/>
    </source>
</evidence>
<dbReference type="Proteomes" id="UP000618943">
    <property type="component" value="Unassembled WGS sequence"/>
</dbReference>
<proteinExistence type="predicted"/>
<comment type="caution">
    <text evidence="8">The sequence shown here is derived from an EMBL/GenBank/DDBJ whole genome shotgun (WGS) entry which is preliminary data.</text>
</comment>
<reference evidence="8 9" key="1">
    <citation type="submission" date="2020-12" db="EMBL/GenBank/DDBJ databases">
        <title>YIM B01967 draft genome.</title>
        <authorList>
            <person name="Yan X."/>
        </authorList>
    </citation>
    <scope>NUCLEOTIDE SEQUENCE [LARGE SCALE GENOMIC DNA]</scope>
    <source>
        <strain evidence="8 9">YIM B01967</strain>
    </source>
</reference>
<dbReference type="SUPFAM" id="SSF55073">
    <property type="entry name" value="Nucleotide cyclase"/>
    <property type="match status" value="1"/>
</dbReference>
<dbReference type="Pfam" id="PF07694">
    <property type="entry name" value="5TM-5TMR_LYT"/>
    <property type="match status" value="1"/>
</dbReference>
<keyword evidence="3 6" id="KW-0812">Transmembrane</keyword>
<feature type="transmembrane region" description="Helical" evidence="6">
    <location>
        <begin position="97"/>
        <end position="118"/>
    </location>
</feature>
<dbReference type="Gene3D" id="3.30.70.270">
    <property type="match status" value="1"/>
</dbReference>
<gene>
    <name evidence="8" type="ORF">JFL43_18800</name>
</gene>
<evidence type="ECO:0000256" key="1">
    <source>
        <dbReference type="ARBA" id="ARBA00004651"/>
    </source>
</evidence>
<feature type="transmembrane region" description="Helical" evidence="6">
    <location>
        <begin position="161"/>
        <end position="180"/>
    </location>
</feature>
<dbReference type="Pfam" id="PF00990">
    <property type="entry name" value="GGDEF"/>
    <property type="match status" value="1"/>
</dbReference>
<sequence length="367" mass="42399">MLQSILSNLAIILLLHLVVHRIMNYRKSLRNYYFFLLIVLTFSVAVITMFYLPIEFDGYRVDLRMIPLVFLAYFSNWKLTLPVLVISSIWYSFEGGIGTTPGIIFGMIGPTLLTLAVYKKNKYDSCYFDKILLITICWFISDFPIVFIVPNGLDIFQRIFIWRYAALIGAASVWYALVLFEIKREHLKNQLEFVAWHDSLTKLLNRNKFFEVVEVKREKSDVNHYLAMADLDHFKKLNDTYGHVAGDHILIEISDIFRKYECDLVKVGRYGGEEFIIYQGQPSFEQAVLYLEAIQKEIRTTLFCIDQDIATHVTISIGVAKLENDMSLLEAVKQADRNLYMAKENGRDQIKTSADQIKSTLTTVGGE</sequence>
<dbReference type="PROSITE" id="PS50887">
    <property type="entry name" value="GGDEF"/>
    <property type="match status" value="1"/>
</dbReference>
<keyword evidence="5 6" id="KW-0472">Membrane</keyword>
<dbReference type="SMART" id="SM00267">
    <property type="entry name" value="GGDEF"/>
    <property type="match status" value="1"/>
</dbReference>
<keyword evidence="2" id="KW-1003">Cell membrane</keyword>
<dbReference type="InterPro" id="IPR043128">
    <property type="entry name" value="Rev_trsase/Diguanyl_cyclase"/>
</dbReference>
<dbReference type="RefSeq" id="WP_200750221.1">
    <property type="nucleotide sequence ID" value="NZ_JAEOAH010000042.1"/>
</dbReference>
<keyword evidence="9" id="KW-1185">Reference proteome</keyword>
<keyword evidence="4 6" id="KW-1133">Transmembrane helix</keyword>
<dbReference type="PANTHER" id="PTHR45138">
    <property type="entry name" value="REGULATORY COMPONENTS OF SENSORY TRANSDUCTION SYSTEM"/>
    <property type="match status" value="1"/>
</dbReference>
<dbReference type="InterPro" id="IPR000160">
    <property type="entry name" value="GGDEF_dom"/>
</dbReference>
<evidence type="ECO:0000259" key="7">
    <source>
        <dbReference type="PROSITE" id="PS50887"/>
    </source>
</evidence>
<accession>A0ABS1HBT3</accession>
<comment type="subcellular location">
    <subcellularLocation>
        <location evidence="1">Cell membrane</location>
        <topology evidence="1">Multi-pass membrane protein</topology>
    </subcellularLocation>
</comment>
<evidence type="ECO:0000256" key="6">
    <source>
        <dbReference type="SAM" id="Phobius"/>
    </source>
</evidence>
<evidence type="ECO:0000256" key="5">
    <source>
        <dbReference type="ARBA" id="ARBA00023136"/>
    </source>
</evidence>
<feature type="domain" description="GGDEF" evidence="7">
    <location>
        <begin position="222"/>
        <end position="355"/>
    </location>
</feature>
<dbReference type="InterPro" id="IPR011620">
    <property type="entry name" value="Sig_transdc_His_kinase_LytS_TM"/>
</dbReference>
<evidence type="ECO:0000256" key="3">
    <source>
        <dbReference type="ARBA" id="ARBA00022692"/>
    </source>
</evidence>
<feature type="transmembrane region" description="Helical" evidence="6">
    <location>
        <begin position="66"/>
        <end position="91"/>
    </location>
</feature>
<evidence type="ECO:0000256" key="2">
    <source>
        <dbReference type="ARBA" id="ARBA00022475"/>
    </source>
</evidence>
<dbReference type="InterPro" id="IPR029787">
    <property type="entry name" value="Nucleotide_cyclase"/>
</dbReference>
<dbReference type="CDD" id="cd01949">
    <property type="entry name" value="GGDEF"/>
    <property type="match status" value="1"/>
</dbReference>
<dbReference type="PANTHER" id="PTHR45138:SF9">
    <property type="entry name" value="DIGUANYLATE CYCLASE DGCM-RELATED"/>
    <property type="match status" value="1"/>
</dbReference>
<feature type="transmembrane region" description="Helical" evidence="6">
    <location>
        <begin position="31"/>
        <end position="54"/>
    </location>
</feature>
<feature type="transmembrane region" description="Helical" evidence="6">
    <location>
        <begin position="130"/>
        <end position="149"/>
    </location>
</feature>
<evidence type="ECO:0000313" key="8">
    <source>
        <dbReference type="EMBL" id="MBK3496873.1"/>
    </source>
</evidence>
<dbReference type="EMBL" id="JAEOAH010000042">
    <property type="protein sequence ID" value="MBK3496873.1"/>
    <property type="molecule type" value="Genomic_DNA"/>
</dbReference>
<dbReference type="NCBIfam" id="TIGR00254">
    <property type="entry name" value="GGDEF"/>
    <property type="match status" value="1"/>
</dbReference>
<evidence type="ECO:0000313" key="9">
    <source>
        <dbReference type="Proteomes" id="UP000618943"/>
    </source>
</evidence>